<feature type="transmembrane region" description="Helical" evidence="1">
    <location>
        <begin position="155"/>
        <end position="177"/>
    </location>
</feature>
<feature type="transmembrane region" description="Helical" evidence="1">
    <location>
        <begin position="71"/>
        <end position="92"/>
    </location>
</feature>
<dbReference type="Proteomes" id="UP000638836">
    <property type="component" value="Unassembled WGS sequence"/>
</dbReference>
<feature type="transmembrane region" description="Helical" evidence="1">
    <location>
        <begin position="12"/>
        <end position="35"/>
    </location>
</feature>
<feature type="transmembrane region" description="Helical" evidence="1">
    <location>
        <begin position="98"/>
        <end position="117"/>
    </location>
</feature>
<gene>
    <name evidence="2" type="ORF">GLO26_09955</name>
</gene>
<evidence type="ECO:0008006" key="4">
    <source>
        <dbReference type="Google" id="ProtNLM"/>
    </source>
</evidence>
<feature type="transmembrane region" description="Helical" evidence="1">
    <location>
        <begin position="258"/>
        <end position="278"/>
    </location>
</feature>
<name>A0ABR7TDR1_9LACT</name>
<comment type="caution">
    <text evidence="2">The sequence shown here is derived from an EMBL/GenBank/DDBJ whole genome shotgun (WGS) entry which is preliminary data.</text>
</comment>
<feature type="transmembrane region" description="Helical" evidence="1">
    <location>
        <begin position="41"/>
        <end position="59"/>
    </location>
</feature>
<reference evidence="2 3" key="1">
    <citation type="journal article" date="2020" name="Microorganisms">
        <title>New Insight into Antimicrobial Compounds from Food and Marine-Sourced Carnobacterium Species through Phenotype and Genome Analyses.</title>
        <authorList>
            <person name="Begrem S."/>
            <person name="Ivaniuk F."/>
            <person name="Gigout-Chevalier F."/>
            <person name="Kolypczuk L."/>
            <person name="Bonnetot S."/>
            <person name="Leroi F."/>
            <person name="Grovel O."/>
            <person name="Delbarre-Ladrat C."/>
            <person name="Passerini D."/>
        </authorList>
    </citation>
    <scope>NUCLEOTIDE SEQUENCE [LARGE SCALE GENOMIC DNA]</scope>
    <source>
        <strain evidence="2 3">MIP2551</strain>
    </source>
</reference>
<evidence type="ECO:0000313" key="2">
    <source>
        <dbReference type="EMBL" id="MBC9826128.1"/>
    </source>
</evidence>
<feature type="transmembrane region" description="Helical" evidence="1">
    <location>
        <begin position="198"/>
        <end position="219"/>
    </location>
</feature>
<accession>A0ABR7TDR1</accession>
<feature type="transmembrane region" description="Helical" evidence="1">
    <location>
        <begin position="124"/>
        <end position="143"/>
    </location>
</feature>
<proteinExistence type="predicted"/>
<evidence type="ECO:0000313" key="3">
    <source>
        <dbReference type="Proteomes" id="UP000638836"/>
    </source>
</evidence>
<dbReference type="EMBL" id="WNJQ01000011">
    <property type="protein sequence ID" value="MBC9826128.1"/>
    <property type="molecule type" value="Genomic_DNA"/>
</dbReference>
<dbReference type="RefSeq" id="WP_023177031.1">
    <property type="nucleotide sequence ID" value="NZ_JAMAYM010000011.1"/>
</dbReference>
<keyword evidence="1" id="KW-0812">Transmembrane</keyword>
<evidence type="ECO:0000256" key="1">
    <source>
        <dbReference type="SAM" id="Phobius"/>
    </source>
</evidence>
<keyword evidence="1" id="KW-1133">Transmembrane helix</keyword>
<sequence>MFQSIFKTINHYLYHPLFLVLTIPLSYLISGTLYAGQYAHFSFVHFFLLYSFTFINHLLGNFLFKKTKESISYFQLSFIAFEIINLLLIFYFSFRVHYLAGLLLLLYSLVIHLQFYLVKQGYAWLMLVFSSIFKGGILTYLSFYVQANFIPSTLFYWSIPLVLVVFLVEFGKLQLNYGSIHKDFSNDQTTLLFLKQELFNRIFLGLTVLIYLISFIIFIPTFNKLSFIILLTIPFALSIIQSILSTKKTVPTKLKQRMLYIYSISFFIAFSIILFVHIF</sequence>
<keyword evidence="1" id="KW-0472">Membrane</keyword>
<organism evidence="2 3">
    <name type="scientific">Carnobacterium inhibens</name>
    <dbReference type="NCBI Taxonomy" id="147709"/>
    <lineage>
        <taxon>Bacteria</taxon>
        <taxon>Bacillati</taxon>
        <taxon>Bacillota</taxon>
        <taxon>Bacilli</taxon>
        <taxon>Lactobacillales</taxon>
        <taxon>Carnobacteriaceae</taxon>
        <taxon>Carnobacterium</taxon>
    </lineage>
</organism>
<keyword evidence="3" id="KW-1185">Reference proteome</keyword>
<feature type="transmembrane region" description="Helical" evidence="1">
    <location>
        <begin position="225"/>
        <end position="246"/>
    </location>
</feature>
<protein>
    <recommendedName>
        <fullName evidence="4">1,4-dihydroxy-2-naphthoate prenyltransferase</fullName>
    </recommendedName>
</protein>